<protein>
    <recommendedName>
        <fullName evidence="4">Conjugal transfer protein TrbD</fullName>
    </recommendedName>
</protein>
<evidence type="ECO:0000313" key="2">
    <source>
        <dbReference type="EMBL" id="MBU2759947.1"/>
    </source>
</evidence>
<organism evidence="2 3">
    <name type="scientific">Acidithiobacillus sulfurivorans</name>
    <dbReference type="NCBI Taxonomy" id="1958756"/>
    <lineage>
        <taxon>Bacteria</taxon>
        <taxon>Pseudomonadati</taxon>
        <taxon>Pseudomonadota</taxon>
        <taxon>Acidithiobacillia</taxon>
        <taxon>Acidithiobacillales</taxon>
        <taxon>Acidithiobacillaceae</taxon>
        <taxon>Acidithiobacillus</taxon>
    </lineage>
</organism>
<dbReference type="Proteomes" id="UP000755654">
    <property type="component" value="Unassembled WGS sequence"/>
</dbReference>
<reference evidence="2 3" key="1">
    <citation type="journal article" date="2021" name="ISME J.">
        <title>Genomic evolution of the class Acidithiobacillia: deep-branching Proteobacteria living in extreme acidic conditions.</title>
        <authorList>
            <person name="Moya-Beltran A."/>
            <person name="Beard S."/>
            <person name="Rojas-Villalobos C."/>
            <person name="Issotta F."/>
            <person name="Gallardo Y."/>
            <person name="Ulloa R."/>
            <person name="Giaveno A."/>
            <person name="Degli Esposti M."/>
            <person name="Johnson D.B."/>
            <person name="Quatrini R."/>
        </authorList>
    </citation>
    <scope>NUCLEOTIDE SEQUENCE [LARGE SCALE GENOMIC DNA]</scope>
    <source>
        <strain evidence="2 3">RW2</strain>
    </source>
</reference>
<feature type="transmembrane region" description="Helical" evidence="1">
    <location>
        <begin position="31"/>
        <end position="63"/>
    </location>
</feature>
<dbReference type="RefSeq" id="WP_215883610.1">
    <property type="nucleotide sequence ID" value="NZ_JAAOMP010000077.1"/>
</dbReference>
<proteinExistence type="predicted"/>
<keyword evidence="1" id="KW-0812">Transmembrane</keyword>
<gene>
    <name evidence="2" type="ORF">HAP95_07240</name>
</gene>
<accession>A0ABS5ZXH9</accession>
<name>A0ABS5ZXH9_9PROT</name>
<evidence type="ECO:0000256" key="1">
    <source>
        <dbReference type="SAM" id="Phobius"/>
    </source>
</evidence>
<keyword evidence="3" id="KW-1185">Reference proteome</keyword>
<dbReference type="EMBL" id="JAAOMP010000077">
    <property type="protein sequence ID" value="MBU2759947.1"/>
    <property type="molecule type" value="Genomic_DNA"/>
</dbReference>
<sequence>MREATATRRVILHPSLIKPMLVGGAEREAVFALWFVCLGTSVMAGILFIPVGIVVGGVGQFFLRQMASRDPQAIGVTRRHWGQQNFYPGRATFFAPGYRPTGGNGPGFLVRGVSSVMTRLLGGTQKQKKEHARAEHQAIQG</sequence>
<evidence type="ECO:0008006" key="4">
    <source>
        <dbReference type="Google" id="ProtNLM"/>
    </source>
</evidence>
<keyword evidence="1" id="KW-1133">Transmembrane helix</keyword>
<keyword evidence="1" id="KW-0472">Membrane</keyword>
<comment type="caution">
    <text evidence="2">The sequence shown here is derived from an EMBL/GenBank/DDBJ whole genome shotgun (WGS) entry which is preliminary data.</text>
</comment>
<evidence type="ECO:0000313" key="3">
    <source>
        <dbReference type="Proteomes" id="UP000755654"/>
    </source>
</evidence>